<dbReference type="GO" id="GO:0070476">
    <property type="term" value="P:rRNA (guanine-N7)-methylation"/>
    <property type="evidence" value="ECO:0007669"/>
    <property type="project" value="InterPro"/>
</dbReference>
<dbReference type="InterPro" id="IPR029063">
    <property type="entry name" value="SAM-dependent_MTases_sf"/>
</dbReference>
<feature type="region of interest" description="Disordered" evidence="1">
    <location>
        <begin position="1"/>
        <end position="44"/>
    </location>
</feature>
<dbReference type="PANTHER" id="PTHR12734:SF0">
    <property type="entry name" value="18S RRNA (GUANINE-N(7))-METHYLTRANSFERASE-RELATED"/>
    <property type="match status" value="1"/>
</dbReference>
<dbReference type="OrthoDB" id="514758at2759"/>
<proteinExistence type="predicted"/>
<dbReference type="Proteomes" id="UP000660262">
    <property type="component" value="Unassembled WGS sequence"/>
</dbReference>
<feature type="compositionally biased region" description="Gly residues" evidence="1">
    <location>
        <begin position="1"/>
        <end position="11"/>
    </location>
</feature>
<dbReference type="SUPFAM" id="SSF53335">
    <property type="entry name" value="S-adenosyl-L-methionine-dependent methyltransferases"/>
    <property type="match status" value="1"/>
</dbReference>
<dbReference type="GO" id="GO:0016435">
    <property type="term" value="F:rRNA (guanine) methyltransferase activity"/>
    <property type="evidence" value="ECO:0007669"/>
    <property type="project" value="InterPro"/>
</dbReference>
<protein>
    <submittedName>
        <fullName evidence="3">Williams Beuren syndrome chromosome region 22 protein</fullName>
    </submittedName>
</protein>
<dbReference type="Pfam" id="PF08241">
    <property type="entry name" value="Methyltransf_11"/>
    <property type="match status" value="1"/>
</dbReference>
<name>A0A830I421_9CHLO</name>
<dbReference type="Gene3D" id="3.40.50.150">
    <property type="entry name" value="Vaccinia Virus protein VP39"/>
    <property type="match status" value="1"/>
</dbReference>
<comment type="caution">
    <text evidence="3">The sequence shown here is derived from an EMBL/GenBank/DDBJ whole genome shotgun (WGS) entry which is preliminary data.</text>
</comment>
<keyword evidence="4" id="KW-1185">Reference proteome</keyword>
<dbReference type="PANTHER" id="PTHR12734">
    <property type="entry name" value="METHYLTRANSFERASE-RELATED"/>
    <property type="match status" value="1"/>
</dbReference>
<organism evidence="3 4">
    <name type="scientific">Pycnococcus provasolii</name>
    <dbReference type="NCBI Taxonomy" id="41880"/>
    <lineage>
        <taxon>Eukaryota</taxon>
        <taxon>Viridiplantae</taxon>
        <taxon>Chlorophyta</taxon>
        <taxon>Pseudoscourfieldiophyceae</taxon>
        <taxon>Pseudoscourfieldiales</taxon>
        <taxon>Pycnococcaceae</taxon>
        <taxon>Pycnococcus</taxon>
    </lineage>
</organism>
<evidence type="ECO:0000259" key="2">
    <source>
        <dbReference type="Pfam" id="PF08241"/>
    </source>
</evidence>
<dbReference type="EMBL" id="BNJQ01000037">
    <property type="protein sequence ID" value="GHP11877.1"/>
    <property type="molecule type" value="Genomic_DNA"/>
</dbReference>
<reference evidence="3" key="1">
    <citation type="submission" date="2020-10" db="EMBL/GenBank/DDBJ databases">
        <title>Unveiling of a novel bifunctional photoreceptor, Dualchrome1, isolated from a cosmopolitan green alga.</title>
        <authorList>
            <person name="Suzuki S."/>
            <person name="Kawachi M."/>
        </authorList>
    </citation>
    <scope>NUCLEOTIDE SEQUENCE</scope>
    <source>
        <strain evidence="3">NIES 2893</strain>
    </source>
</reference>
<gene>
    <name evidence="3" type="ORF">PPROV_001060400</name>
</gene>
<evidence type="ECO:0000256" key="1">
    <source>
        <dbReference type="SAM" id="MobiDB-lite"/>
    </source>
</evidence>
<evidence type="ECO:0000313" key="3">
    <source>
        <dbReference type="EMBL" id="GHP11877.1"/>
    </source>
</evidence>
<dbReference type="AlphaFoldDB" id="A0A830I421"/>
<sequence length="362" mass="38687">MDSGAGDGDGGGVKKRRRRTIANHGNALSSSSSPGRYAHRPETSSHNAAAYYSAEETERYNATNCQKQYDLTQRCLALAGQSTWGNNAGPLILDVGCGSCLGWRTNAQPDSLKYAAWVGFDVSRDMLLSAQKDNACAKGTLVHADAASQLPLRNNVTLDACVSVSAVQWLANGTGACARLCRQTVNRLKPGAALAWQVYPPTDDAAHELAAAPAQAGCVAGGIVGDLPHATGAVKFFVVGLKGEAASTNTDTPPRCVLCHPHLGGCALWWHWRRGDANAPAPGCAPGDNAACPEGVSRLWDWHVREARRHRRLEARAKDETALLAMKEESRAILLAEVQKARESRARASCPWWSACYDTFAL</sequence>
<dbReference type="InterPro" id="IPR013216">
    <property type="entry name" value="Methyltransf_11"/>
</dbReference>
<feature type="domain" description="Methyltransferase type 11" evidence="2">
    <location>
        <begin position="93"/>
        <end position="182"/>
    </location>
</feature>
<dbReference type="InterPro" id="IPR039769">
    <property type="entry name" value="Bud23-like"/>
</dbReference>
<dbReference type="CDD" id="cd02440">
    <property type="entry name" value="AdoMet_MTases"/>
    <property type="match status" value="1"/>
</dbReference>
<evidence type="ECO:0000313" key="4">
    <source>
        <dbReference type="Proteomes" id="UP000660262"/>
    </source>
</evidence>
<dbReference type="GO" id="GO:0005730">
    <property type="term" value="C:nucleolus"/>
    <property type="evidence" value="ECO:0007669"/>
    <property type="project" value="TreeGrafter"/>
</dbReference>
<accession>A0A830I421</accession>